<dbReference type="RefSeq" id="WP_163610101.1">
    <property type="nucleotide sequence ID" value="NZ_JAAGWB010000013.1"/>
</dbReference>
<reference evidence="4 6" key="1">
    <citation type="submission" date="2020-01" db="EMBL/GenBank/DDBJ databases">
        <title>the WGS Modestobacter muralis CPCC 204518.</title>
        <authorList>
            <person name="Jiang Z."/>
        </authorList>
    </citation>
    <scope>NUCLEOTIDE SEQUENCE [LARGE SCALE GENOMIC DNA]</scope>
    <source>
        <strain evidence="4 6">DSM 100205</strain>
    </source>
</reference>
<evidence type="ECO:0000259" key="2">
    <source>
        <dbReference type="SMART" id="SM00065"/>
    </source>
</evidence>
<accession>A0A6P0H3T7</accession>
<dbReference type="Pfam" id="PF07228">
    <property type="entry name" value="SpoIIE"/>
    <property type="match status" value="1"/>
</dbReference>
<dbReference type="SUPFAM" id="SSF81606">
    <property type="entry name" value="PP2C-like"/>
    <property type="match status" value="1"/>
</dbReference>
<name>A0A6P0H3T7_9ACTN</name>
<dbReference type="Pfam" id="PF13185">
    <property type="entry name" value="GAF_2"/>
    <property type="match status" value="1"/>
</dbReference>
<dbReference type="Gene3D" id="3.60.40.10">
    <property type="entry name" value="PPM-type phosphatase domain"/>
    <property type="match status" value="1"/>
</dbReference>
<feature type="domain" description="GAF" evidence="2">
    <location>
        <begin position="193"/>
        <end position="348"/>
    </location>
</feature>
<dbReference type="Proteomes" id="UP000468828">
    <property type="component" value="Unassembled WGS sequence"/>
</dbReference>
<dbReference type="SMART" id="SM00065">
    <property type="entry name" value="GAF"/>
    <property type="match status" value="2"/>
</dbReference>
<dbReference type="InterPro" id="IPR036457">
    <property type="entry name" value="PPM-type-like_dom_sf"/>
</dbReference>
<dbReference type="PANTHER" id="PTHR43156">
    <property type="entry name" value="STAGE II SPORULATION PROTEIN E-RELATED"/>
    <property type="match status" value="1"/>
</dbReference>
<evidence type="ECO:0000259" key="3">
    <source>
        <dbReference type="SMART" id="SM00331"/>
    </source>
</evidence>
<evidence type="ECO:0000313" key="6">
    <source>
        <dbReference type="Proteomes" id="UP000468828"/>
    </source>
</evidence>
<dbReference type="SMART" id="SM00331">
    <property type="entry name" value="PP2C_SIG"/>
    <property type="match status" value="1"/>
</dbReference>
<dbReference type="EMBL" id="JAAGWB010000013">
    <property type="protein sequence ID" value="NEN50450.1"/>
    <property type="molecule type" value="Genomic_DNA"/>
</dbReference>
<feature type="domain" description="PPM-type phosphatase" evidence="3">
    <location>
        <begin position="369"/>
        <end position="595"/>
    </location>
</feature>
<dbReference type="EMBL" id="JAAGWH010000013">
    <property type="protein sequence ID" value="NEK93683.1"/>
    <property type="molecule type" value="Genomic_DNA"/>
</dbReference>
<dbReference type="Proteomes" id="UP000471152">
    <property type="component" value="Unassembled WGS sequence"/>
</dbReference>
<dbReference type="InterPro" id="IPR029016">
    <property type="entry name" value="GAF-like_dom_sf"/>
</dbReference>
<evidence type="ECO:0000313" key="4">
    <source>
        <dbReference type="EMBL" id="NEK93683.1"/>
    </source>
</evidence>
<dbReference type="AlphaFoldDB" id="A0A6P0H3T7"/>
<organism evidence="5 7">
    <name type="scientific">Modestobacter muralis</name>
    <dbReference type="NCBI Taxonomy" id="1608614"/>
    <lineage>
        <taxon>Bacteria</taxon>
        <taxon>Bacillati</taxon>
        <taxon>Actinomycetota</taxon>
        <taxon>Actinomycetes</taxon>
        <taxon>Geodermatophilales</taxon>
        <taxon>Geodermatophilaceae</taxon>
        <taxon>Modestobacter</taxon>
    </lineage>
</organism>
<dbReference type="GO" id="GO:0016791">
    <property type="term" value="F:phosphatase activity"/>
    <property type="evidence" value="ECO:0007669"/>
    <property type="project" value="TreeGrafter"/>
</dbReference>
<dbReference type="Gene3D" id="3.30.450.40">
    <property type="match status" value="2"/>
</dbReference>
<dbReference type="SUPFAM" id="SSF55781">
    <property type="entry name" value="GAF domain-like"/>
    <property type="match status" value="2"/>
</dbReference>
<comment type="caution">
    <text evidence="5">The sequence shown here is derived from an EMBL/GenBank/DDBJ whole genome shotgun (WGS) entry which is preliminary data.</text>
</comment>
<dbReference type="InterPro" id="IPR001932">
    <property type="entry name" value="PPM-type_phosphatase-like_dom"/>
</dbReference>
<reference evidence="5 7" key="2">
    <citation type="submission" date="2020-02" db="EMBL/GenBank/DDBJ databases">
        <title>The WGS of Modestobacter muralis DSM 100205.</title>
        <authorList>
            <person name="Jiang Z."/>
        </authorList>
    </citation>
    <scope>NUCLEOTIDE SEQUENCE [LARGE SCALE GENOMIC DNA]</scope>
    <source>
        <strain evidence="5 7">DSM 100205</strain>
    </source>
</reference>
<protein>
    <submittedName>
        <fullName evidence="5">SpoIIE family protein phosphatase</fullName>
    </submittedName>
</protein>
<dbReference type="Pfam" id="PF01590">
    <property type="entry name" value="GAF"/>
    <property type="match status" value="1"/>
</dbReference>
<sequence>MTAAADPQRLAAVRATDLLDAESTVSFDRLTALARRLTGAPIVLLTIVDDARSYWLSRQGLPVGAPVQGTLEDSFCQHVLGGDALLLPDVRLDDRTRLNPAIDDMHVRAWAGHPIRTPDGHVLGSFCLLDTEVHAWTAADAELLAELAAIASREVELRVATLRAEQAVTLARAEADRAAVLARIGELLSAGLDPDEVWQAITALAVPDLGDFAYVCTVERDGGLAPVAARHTDPAQLAFLQQWVGSVGRRVGEAVGPGHVAATGRAELVDALHAPGLTAAQREAVDQLGIASSLVVPLRSLGRVAAVLTLARTRGSRPYSHTDRDLVTALADRAALVVENARVHARERTVSETMQRALLPTLLPQPADLRLASRYRPAGLAQLVGGDWYDAFVDAAGATSLVIGDVAGHDVDAAATMGQLRTMLRMAGHDGTRSSADVLTAVDAACRTLDQRVFATALVARIAGGTDREDGGRVVRWSSAGHPPPLLLHPDGTVEVLTKPVGLPLGVLPDRPRPEHETALPPGATLLLYTDGLIEQDGDGLGERDLDRGLTDLVQTLAESAALELDLEALCDRVVDVLLPAAGAADDVALIAIRAQSA</sequence>
<keyword evidence="6" id="KW-1185">Reference proteome</keyword>
<evidence type="ECO:0000313" key="5">
    <source>
        <dbReference type="EMBL" id="NEN50450.1"/>
    </source>
</evidence>
<evidence type="ECO:0000313" key="7">
    <source>
        <dbReference type="Proteomes" id="UP000471152"/>
    </source>
</evidence>
<proteinExistence type="predicted"/>
<evidence type="ECO:0000256" key="1">
    <source>
        <dbReference type="ARBA" id="ARBA00022801"/>
    </source>
</evidence>
<keyword evidence="1" id="KW-0378">Hydrolase</keyword>
<dbReference type="InterPro" id="IPR003018">
    <property type="entry name" value="GAF"/>
</dbReference>
<dbReference type="InterPro" id="IPR052016">
    <property type="entry name" value="Bact_Sigma-Reg"/>
</dbReference>
<feature type="domain" description="GAF" evidence="2">
    <location>
        <begin position="22"/>
        <end position="165"/>
    </location>
</feature>
<dbReference type="PANTHER" id="PTHR43156:SF2">
    <property type="entry name" value="STAGE II SPORULATION PROTEIN E"/>
    <property type="match status" value="1"/>
</dbReference>
<gene>
    <name evidence="5" type="ORF">G3R41_05760</name>
    <name evidence="4" type="ORF">GCU67_05760</name>
</gene>